<dbReference type="GO" id="GO:0071555">
    <property type="term" value="P:cell wall organization"/>
    <property type="evidence" value="ECO:0007669"/>
    <property type="project" value="UniProtKB-KW"/>
</dbReference>
<dbReference type="GO" id="GO:0005737">
    <property type="term" value="C:cytoplasm"/>
    <property type="evidence" value="ECO:0007669"/>
    <property type="project" value="UniProtKB-SubCell"/>
</dbReference>
<dbReference type="Pfam" id="PF02875">
    <property type="entry name" value="Mur_ligase_C"/>
    <property type="match status" value="1"/>
</dbReference>
<organism evidence="19 20">
    <name type="scientific">Frankia canadensis</name>
    <dbReference type="NCBI Taxonomy" id="1836972"/>
    <lineage>
        <taxon>Bacteria</taxon>
        <taxon>Bacillati</taxon>
        <taxon>Actinomycetota</taxon>
        <taxon>Actinomycetes</taxon>
        <taxon>Frankiales</taxon>
        <taxon>Frankiaceae</taxon>
        <taxon>Frankia</taxon>
    </lineage>
</organism>
<dbReference type="GO" id="GO:0005524">
    <property type="term" value="F:ATP binding"/>
    <property type="evidence" value="ECO:0007669"/>
    <property type="project" value="UniProtKB-UniRule"/>
</dbReference>
<dbReference type="RefSeq" id="WP_243407077.1">
    <property type="nucleotide sequence ID" value="NZ_FZMO01000009.1"/>
</dbReference>
<gene>
    <name evidence="14 19" type="primary">murC</name>
    <name evidence="19" type="ORF">FRACA_1060012</name>
</gene>
<keyword evidence="5 14" id="KW-0436">Ligase</keyword>
<dbReference type="PANTHER" id="PTHR43445">
    <property type="entry name" value="UDP-N-ACETYLMURAMATE--L-ALANINE LIGASE-RELATED"/>
    <property type="match status" value="1"/>
</dbReference>
<protein>
    <recommendedName>
        <fullName evidence="3 14">UDP-N-acetylmuramate--L-alanine ligase</fullName>
        <ecNumber evidence="3 14">6.3.2.8</ecNumber>
    </recommendedName>
    <alternativeName>
        <fullName evidence="14">UDP-N-acetylmuramoyl-L-alanine synthetase</fullName>
    </alternativeName>
</protein>
<evidence type="ECO:0000256" key="11">
    <source>
        <dbReference type="ARBA" id="ARBA00023306"/>
    </source>
</evidence>
<keyword evidence="20" id="KW-1185">Reference proteome</keyword>
<dbReference type="InterPro" id="IPR036565">
    <property type="entry name" value="Mur-like_cat_sf"/>
</dbReference>
<feature type="domain" description="Mur ligase central" evidence="18">
    <location>
        <begin position="117"/>
        <end position="235"/>
    </location>
</feature>
<evidence type="ECO:0000256" key="14">
    <source>
        <dbReference type="HAMAP-Rule" id="MF_00046"/>
    </source>
</evidence>
<dbReference type="SUPFAM" id="SSF53623">
    <property type="entry name" value="MurD-like peptide ligases, catalytic domain"/>
    <property type="match status" value="1"/>
</dbReference>
<keyword evidence="10 14" id="KW-0573">Peptidoglycan synthesis</keyword>
<evidence type="ECO:0000256" key="7">
    <source>
        <dbReference type="ARBA" id="ARBA00022741"/>
    </source>
</evidence>
<evidence type="ECO:0000259" key="16">
    <source>
        <dbReference type="Pfam" id="PF01225"/>
    </source>
</evidence>
<evidence type="ECO:0000256" key="13">
    <source>
        <dbReference type="ARBA" id="ARBA00047833"/>
    </source>
</evidence>
<reference evidence="19 20" key="1">
    <citation type="submission" date="2017-06" db="EMBL/GenBank/DDBJ databases">
        <authorList>
            <person name="Kim H.J."/>
            <person name="Triplett B.A."/>
        </authorList>
    </citation>
    <scope>NUCLEOTIDE SEQUENCE [LARGE SCALE GENOMIC DNA]</scope>
    <source>
        <strain evidence="19">FRACA_ARgP5</strain>
    </source>
</reference>
<evidence type="ECO:0000256" key="3">
    <source>
        <dbReference type="ARBA" id="ARBA00012211"/>
    </source>
</evidence>
<dbReference type="GO" id="GO:0008360">
    <property type="term" value="P:regulation of cell shape"/>
    <property type="evidence" value="ECO:0007669"/>
    <property type="project" value="UniProtKB-KW"/>
</dbReference>
<comment type="catalytic activity">
    <reaction evidence="13 14">
        <text>UDP-N-acetyl-alpha-D-muramate + L-alanine + ATP = UDP-N-acetyl-alpha-D-muramoyl-L-alanine + ADP + phosphate + H(+)</text>
        <dbReference type="Rhea" id="RHEA:23372"/>
        <dbReference type="ChEBI" id="CHEBI:15378"/>
        <dbReference type="ChEBI" id="CHEBI:30616"/>
        <dbReference type="ChEBI" id="CHEBI:43474"/>
        <dbReference type="ChEBI" id="CHEBI:57972"/>
        <dbReference type="ChEBI" id="CHEBI:70757"/>
        <dbReference type="ChEBI" id="CHEBI:83898"/>
        <dbReference type="ChEBI" id="CHEBI:456216"/>
        <dbReference type="EC" id="6.3.2.8"/>
    </reaction>
</comment>
<comment type="pathway">
    <text evidence="2 14">Cell wall biogenesis; peptidoglycan biosynthesis.</text>
</comment>
<evidence type="ECO:0000256" key="1">
    <source>
        <dbReference type="ARBA" id="ARBA00004496"/>
    </source>
</evidence>
<comment type="subcellular location">
    <subcellularLocation>
        <location evidence="1 14">Cytoplasm</location>
    </subcellularLocation>
</comment>
<comment type="function">
    <text evidence="14">Cell wall formation.</text>
</comment>
<comment type="similarity">
    <text evidence="14">Belongs to the MurCDEF family.</text>
</comment>
<name>A0A2I2KJ03_9ACTN</name>
<dbReference type="Gene3D" id="3.90.190.20">
    <property type="entry name" value="Mur ligase, C-terminal domain"/>
    <property type="match status" value="1"/>
</dbReference>
<evidence type="ECO:0000256" key="15">
    <source>
        <dbReference type="SAM" id="MobiDB-lite"/>
    </source>
</evidence>
<evidence type="ECO:0000313" key="20">
    <source>
        <dbReference type="Proteomes" id="UP000234331"/>
    </source>
</evidence>
<dbReference type="PANTHER" id="PTHR43445:SF3">
    <property type="entry name" value="UDP-N-ACETYLMURAMATE--L-ALANINE LIGASE"/>
    <property type="match status" value="1"/>
</dbReference>
<dbReference type="InterPro" id="IPR013221">
    <property type="entry name" value="Mur_ligase_cen"/>
</dbReference>
<dbReference type="EC" id="6.3.2.8" evidence="3 14"/>
<evidence type="ECO:0000259" key="18">
    <source>
        <dbReference type="Pfam" id="PF08245"/>
    </source>
</evidence>
<dbReference type="HAMAP" id="MF_00046">
    <property type="entry name" value="MurC"/>
    <property type="match status" value="1"/>
</dbReference>
<evidence type="ECO:0000256" key="6">
    <source>
        <dbReference type="ARBA" id="ARBA00022618"/>
    </source>
</evidence>
<dbReference type="Proteomes" id="UP000234331">
    <property type="component" value="Unassembled WGS sequence"/>
</dbReference>
<dbReference type="Gene3D" id="3.40.1190.10">
    <property type="entry name" value="Mur-like, catalytic domain"/>
    <property type="match status" value="1"/>
</dbReference>
<evidence type="ECO:0000256" key="4">
    <source>
        <dbReference type="ARBA" id="ARBA00022490"/>
    </source>
</evidence>
<evidence type="ECO:0000256" key="2">
    <source>
        <dbReference type="ARBA" id="ARBA00004752"/>
    </source>
</evidence>
<keyword evidence="4 14" id="KW-0963">Cytoplasm</keyword>
<feature type="domain" description="Mur ligase N-terminal catalytic" evidence="16">
    <location>
        <begin position="8"/>
        <end position="113"/>
    </location>
</feature>
<feature type="region of interest" description="Disordered" evidence="15">
    <location>
        <begin position="236"/>
        <end position="266"/>
    </location>
</feature>
<dbReference type="GO" id="GO:0009252">
    <property type="term" value="P:peptidoglycan biosynthetic process"/>
    <property type="evidence" value="ECO:0007669"/>
    <property type="project" value="UniProtKB-UniRule"/>
</dbReference>
<dbReference type="InterPro" id="IPR036615">
    <property type="entry name" value="Mur_ligase_C_dom_sf"/>
</dbReference>
<feature type="domain" description="Mur ligase C-terminal" evidence="17">
    <location>
        <begin position="458"/>
        <end position="546"/>
    </location>
</feature>
<keyword evidence="8 14" id="KW-0067">ATP-binding</keyword>
<accession>A0A2I2KJ03</accession>
<dbReference type="Pfam" id="PF08245">
    <property type="entry name" value="Mur_ligase_M"/>
    <property type="match status" value="1"/>
</dbReference>
<dbReference type="SUPFAM" id="SSF51984">
    <property type="entry name" value="MurCD N-terminal domain"/>
    <property type="match status" value="1"/>
</dbReference>
<feature type="compositionally biased region" description="Low complexity" evidence="15">
    <location>
        <begin position="247"/>
        <end position="266"/>
    </location>
</feature>
<keyword evidence="7 14" id="KW-0547">Nucleotide-binding</keyword>
<dbReference type="SUPFAM" id="SSF53244">
    <property type="entry name" value="MurD-like peptide ligases, peptide-binding domain"/>
    <property type="match status" value="1"/>
</dbReference>
<evidence type="ECO:0000256" key="8">
    <source>
        <dbReference type="ARBA" id="ARBA00022840"/>
    </source>
</evidence>
<dbReference type="UniPathway" id="UPA00219"/>
<dbReference type="AlphaFoldDB" id="A0A2I2KJ03"/>
<dbReference type="GO" id="GO:0008763">
    <property type="term" value="F:UDP-N-acetylmuramate-L-alanine ligase activity"/>
    <property type="evidence" value="ECO:0007669"/>
    <property type="project" value="UniProtKB-UniRule"/>
</dbReference>
<dbReference type="EMBL" id="FZMO01000009">
    <property type="protein sequence ID" value="SNQ45652.1"/>
    <property type="molecule type" value="Genomic_DNA"/>
</dbReference>
<proteinExistence type="inferred from homology"/>
<dbReference type="Pfam" id="PF01225">
    <property type="entry name" value="Mur_ligase"/>
    <property type="match status" value="1"/>
</dbReference>
<evidence type="ECO:0000259" key="17">
    <source>
        <dbReference type="Pfam" id="PF02875"/>
    </source>
</evidence>
<keyword evidence="11 14" id="KW-0131">Cell cycle</keyword>
<sequence>MTRHRTQHVHFLGIGGAGLSPLAQIHLAGGGTVSGSDAEESPRVATLRARGVPVRVGPPPAADAIAAELAGVDVVVASSALPDDHPEIVAARRLGLPVRRRTEWLPELTADYRLVAVAGSHGKSTTSAMLALVLRAAGLDPTAVIGAEVSQLGGNALTGAGDVFVLESDEYGGAFAGLEPTVAVITNVEWEHPDIFPDAAAVQAAFTAFARRVRPGGRLVVCGDDPGVAAVLARLSTPGTPPEPSETPETAPVAPEPATSAAGTTGAAAGPAFSVIDYGFGAERHWRAVDVDPTRGDDTARAVVLRGGEEVGTLTLGVPGRHSVLNALAALAVATDLGVEPAQSLATLATYTGAARRFEFVGFWRAADAPVAAALGPVAAEALQAVPGARAASLAPRTAASAPLTAAPAPLTAGSGPAIATPAAPAPVSAPALVPMPSAGAPAAATTTADADPAGVHSLEIIDDYAHHPTEIRLTLAAARSRARGREVWAVLQPHTYSRFAAMLDGFATAFTDADRVYVTDIYAARETDDLGRHPTDLVKRLSDPVTAAYVPWLALVDRLAADVRTALTGPAPSHGVLLLTLGAGTITTVGPRLLAALEAPPDA</sequence>
<keyword evidence="12 14" id="KW-0961">Cell wall biogenesis/degradation</keyword>
<dbReference type="InterPro" id="IPR050061">
    <property type="entry name" value="MurCDEF_pg_biosynth"/>
</dbReference>
<feature type="binding site" evidence="14">
    <location>
        <begin position="119"/>
        <end position="125"/>
    </location>
    <ligand>
        <name>ATP</name>
        <dbReference type="ChEBI" id="CHEBI:30616"/>
    </ligand>
</feature>
<keyword evidence="6 14" id="KW-0132">Cell division</keyword>
<dbReference type="GO" id="GO:0051301">
    <property type="term" value="P:cell division"/>
    <property type="evidence" value="ECO:0007669"/>
    <property type="project" value="UniProtKB-KW"/>
</dbReference>
<keyword evidence="9 14" id="KW-0133">Cell shape</keyword>
<dbReference type="InterPro" id="IPR000713">
    <property type="entry name" value="Mur_ligase_N"/>
</dbReference>
<dbReference type="InterPro" id="IPR005758">
    <property type="entry name" value="UDP-N-AcMur_Ala_ligase_MurC"/>
</dbReference>
<dbReference type="InterPro" id="IPR004101">
    <property type="entry name" value="Mur_ligase_C"/>
</dbReference>
<evidence type="ECO:0000256" key="9">
    <source>
        <dbReference type="ARBA" id="ARBA00022960"/>
    </source>
</evidence>
<evidence type="ECO:0000256" key="5">
    <source>
        <dbReference type="ARBA" id="ARBA00022598"/>
    </source>
</evidence>
<dbReference type="Gene3D" id="3.40.50.720">
    <property type="entry name" value="NAD(P)-binding Rossmann-like Domain"/>
    <property type="match status" value="1"/>
</dbReference>
<evidence type="ECO:0000256" key="12">
    <source>
        <dbReference type="ARBA" id="ARBA00023316"/>
    </source>
</evidence>
<evidence type="ECO:0000313" key="19">
    <source>
        <dbReference type="EMBL" id="SNQ45652.1"/>
    </source>
</evidence>
<evidence type="ECO:0000256" key="10">
    <source>
        <dbReference type="ARBA" id="ARBA00022984"/>
    </source>
</evidence>